<reference evidence="1" key="1">
    <citation type="submission" date="2014-09" db="EMBL/GenBank/DDBJ databases">
        <authorList>
            <person name="Magalhaes I.L.F."/>
            <person name="Oliveira U."/>
            <person name="Santos F.R."/>
            <person name="Vidigal T.H.D.A."/>
            <person name="Brescovit A.D."/>
            <person name="Santos A.J."/>
        </authorList>
    </citation>
    <scope>NUCLEOTIDE SEQUENCE</scope>
    <source>
        <tissue evidence="1">Shoot tissue taken approximately 20 cm above the soil surface</tissue>
    </source>
</reference>
<protein>
    <submittedName>
        <fullName evidence="1">Uncharacterized protein</fullName>
    </submittedName>
</protein>
<organism evidence="1">
    <name type="scientific">Arundo donax</name>
    <name type="common">Giant reed</name>
    <name type="synonym">Donax arundinaceus</name>
    <dbReference type="NCBI Taxonomy" id="35708"/>
    <lineage>
        <taxon>Eukaryota</taxon>
        <taxon>Viridiplantae</taxon>
        <taxon>Streptophyta</taxon>
        <taxon>Embryophyta</taxon>
        <taxon>Tracheophyta</taxon>
        <taxon>Spermatophyta</taxon>
        <taxon>Magnoliopsida</taxon>
        <taxon>Liliopsida</taxon>
        <taxon>Poales</taxon>
        <taxon>Poaceae</taxon>
        <taxon>PACMAD clade</taxon>
        <taxon>Arundinoideae</taxon>
        <taxon>Arundineae</taxon>
        <taxon>Arundo</taxon>
    </lineage>
</organism>
<sequence length="13" mass="1721">MHLHHPRDPRLRR</sequence>
<reference evidence="1" key="2">
    <citation type="journal article" date="2015" name="Data Brief">
        <title>Shoot transcriptome of the giant reed, Arundo donax.</title>
        <authorList>
            <person name="Barrero R.A."/>
            <person name="Guerrero F.D."/>
            <person name="Moolhuijzen P."/>
            <person name="Goolsby J.A."/>
            <person name="Tidwell J."/>
            <person name="Bellgard S.E."/>
            <person name="Bellgard M.I."/>
        </authorList>
    </citation>
    <scope>NUCLEOTIDE SEQUENCE</scope>
    <source>
        <tissue evidence="1">Shoot tissue taken approximately 20 cm above the soil surface</tissue>
    </source>
</reference>
<evidence type="ECO:0000313" key="1">
    <source>
        <dbReference type="EMBL" id="JAE39644.1"/>
    </source>
</evidence>
<accession>A0A0A9HV14</accession>
<name>A0A0A9HV14_ARUDO</name>
<dbReference type="EMBL" id="GBRH01158252">
    <property type="protein sequence ID" value="JAE39644.1"/>
    <property type="molecule type" value="Transcribed_RNA"/>
</dbReference>
<proteinExistence type="predicted"/>